<sequence>MPITRHHKYETANFPSKLQNTPNGYFAPPTIPPYALYICLRRTRNSSDTYLPACLDTSDVLTIYPFYGYTSFAAARTDDYIIFSCPANKSSSDVSATSRDGEEMFAAHHSERETVENGWFRSDIFPAMLEINNKCPQ</sequence>
<comment type="caution">
    <text evidence="1">The sequence shown here is derived from an EMBL/GenBank/DDBJ whole genome shotgun (WGS) entry which is preliminary data.</text>
</comment>
<dbReference type="EMBL" id="CAJHJT010000034">
    <property type="protein sequence ID" value="CAD7003031.1"/>
    <property type="molecule type" value="Genomic_DNA"/>
</dbReference>
<name>A0A811UWJ4_CERCA</name>
<evidence type="ECO:0000313" key="1">
    <source>
        <dbReference type="EMBL" id="CAD7003031.1"/>
    </source>
</evidence>
<proteinExistence type="predicted"/>
<protein>
    <submittedName>
        <fullName evidence="1">(Mediterranean fruit fly) hypothetical protein</fullName>
    </submittedName>
</protein>
<gene>
    <name evidence="1" type="ORF">CCAP1982_LOCUS11494</name>
</gene>
<dbReference type="Proteomes" id="UP000606786">
    <property type="component" value="Unassembled WGS sequence"/>
</dbReference>
<keyword evidence="2" id="KW-1185">Reference proteome</keyword>
<evidence type="ECO:0000313" key="2">
    <source>
        <dbReference type="Proteomes" id="UP000606786"/>
    </source>
</evidence>
<organism evidence="1 2">
    <name type="scientific">Ceratitis capitata</name>
    <name type="common">Mediterranean fruit fly</name>
    <name type="synonym">Tephritis capitata</name>
    <dbReference type="NCBI Taxonomy" id="7213"/>
    <lineage>
        <taxon>Eukaryota</taxon>
        <taxon>Metazoa</taxon>
        <taxon>Ecdysozoa</taxon>
        <taxon>Arthropoda</taxon>
        <taxon>Hexapoda</taxon>
        <taxon>Insecta</taxon>
        <taxon>Pterygota</taxon>
        <taxon>Neoptera</taxon>
        <taxon>Endopterygota</taxon>
        <taxon>Diptera</taxon>
        <taxon>Brachycera</taxon>
        <taxon>Muscomorpha</taxon>
        <taxon>Tephritoidea</taxon>
        <taxon>Tephritidae</taxon>
        <taxon>Ceratitis</taxon>
        <taxon>Ceratitis</taxon>
    </lineage>
</organism>
<accession>A0A811UWJ4</accession>
<dbReference type="AlphaFoldDB" id="A0A811UWJ4"/>
<reference evidence="1" key="1">
    <citation type="submission" date="2020-11" db="EMBL/GenBank/DDBJ databases">
        <authorList>
            <person name="Whitehead M."/>
        </authorList>
    </citation>
    <scope>NUCLEOTIDE SEQUENCE</scope>
    <source>
        <strain evidence="1">EGII</strain>
    </source>
</reference>